<dbReference type="Proteomes" id="UP001583177">
    <property type="component" value="Unassembled WGS sequence"/>
</dbReference>
<dbReference type="SUPFAM" id="SSF56112">
    <property type="entry name" value="Protein kinase-like (PK-like)"/>
    <property type="match status" value="1"/>
</dbReference>
<evidence type="ECO:0000313" key="2">
    <source>
        <dbReference type="Proteomes" id="UP001583177"/>
    </source>
</evidence>
<dbReference type="EMBL" id="JAWRVE010000124">
    <property type="protein sequence ID" value="KAL1856259.1"/>
    <property type="molecule type" value="Genomic_DNA"/>
</dbReference>
<proteinExistence type="predicted"/>
<dbReference type="InterPro" id="IPR011009">
    <property type="entry name" value="Kinase-like_dom_sf"/>
</dbReference>
<keyword evidence="2" id="KW-1185">Reference proteome</keyword>
<organism evidence="1 2">
    <name type="scientific">Diaporthe australafricana</name>
    <dbReference type="NCBI Taxonomy" id="127596"/>
    <lineage>
        <taxon>Eukaryota</taxon>
        <taxon>Fungi</taxon>
        <taxon>Dikarya</taxon>
        <taxon>Ascomycota</taxon>
        <taxon>Pezizomycotina</taxon>
        <taxon>Sordariomycetes</taxon>
        <taxon>Sordariomycetidae</taxon>
        <taxon>Diaporthales</taxon>
        <taxon>Diaporthaceae</taxon>
        <taxon>Diaporthe</taxon>
    </lineage>
</organism>
<protein>
    <recommendedName>
        <fullName evidence="3">Aminoglycoside phosphotransferase domain-containing protein</fullName>
    </recommendedName>
</protein>
<name>A0ABR3W8Q9_9PEZI</name>
<dbReference type="PANTHER" id="PTHR21310:SF39">
    <property type="entry name" value="AMINOGLYCOSIDE PHOSPHOTRANSFERASE DOMAIN-CONTAINING PROTEIN"/>
    <property type="match status" value="1"/>
</dbReference>
<gene>
    <name evidence="1" type="ORF">Daus18300_010831</name>
</gene>
<sequence length="401" mass="44499">MSSTEGKELLPDQDLVGRLFPEASTAGYSVISSNWEVCTFRVSFELGRTPICYPREVLVRLERKSSSSRLALIATLQKLAALGIPDLVPTIFDIHSIQAHDGSKLEYSVMQFLTGTLTLETVWDHMAESQKASISAAVVEAIQQVQKLRLTDTKVQAALTGTAFMDEHGNQKAVVGGPRLGFYSSMSSLLKSIVQPGDDSPCTFAMNDDGSVIIESCHYPDLGRVEISGSELQVLEQTSILSHNDIEPRNILVRKSSALDKHECTYKLAAIIDWEMASFIPFALETGTKDVFLGRQNQNFDWYRLFKENTASMLLPETHAVNDKLFQALMLTEQASRREAGRNVGMAVQKKWIKREKLKMSGNTGMQQGWIRQADAGTVDPFAEADNEALEIEVLKELGYI</sequence>
<dbReference type="InterPro" id="IPR051678">
    <property type="entry name" value="AGP_Transferase"/>
</dbReference>
<dbReference type="PANTHER" id="PTHR21310">
    <property type="entry name" value="AMINOGLYCOSIDE PHOSPHOTRANSFERASE-RELATED-RELATED"/>
    <property type="match status" value="1"/>
</dbReference>
<comment type="caution">
    <text evidence="1">The sequence shown here is derived from an EMBL/GenBank/DDBJ whole genome shotgun (WGS) entry which is preliminary data.</text>
</comment>
<reference evidence="1 2" key="1">
    <citation type="journal article" date="2024" name="IMA Fungus">
        <title>IMA Genome - F19 : A genome assembly and annotation guide to empower mycologists, including annotated draft genome sequences of Ceratocystis pirilliformis, Diaporthe australafricana, Fusarium ophioides, Paecilomyces lecythidis, and Sporothrix stenoceras.</title>
        <authorList>
            <person name="Aylward J."/>
            <person name="Wilson A.M."/>
            <person name="Visagie C.M."/>
            <person name="Spraker J."/>
            <person name="Barnes I."/>
            <person name="Buitendag C."/>
            <person name="Ceriani C."/>
            <person name="Del Mar Angel L."/>
            <person name="du Plessis D."/>
            <person name="Fuchs T."/>
            <person name="Gasser K."/>
            <person name="Kramer D."/>
            <person name="Li W."/>
            <person name="Munsamy K."/>
            <person name="Piso A."/>
            <person name="Price J.L."/>
            <person name="Sonnekus B."/>
            <person name="Thomas C."/>
            <person name="van der Nest A."/>
            <person name="van Dijk A."/>
            <person name="van Heerden A."/>
            <person name="van Vuuren N."/>
            <person name="Yilmaz N."/>
            <person name="Duong T.A."/>
            <person name="van der Merwe N.A."/>
            <person name="Wingfield M.J."/>
            <person name="Wingfield B.D."/>
        </authorList>
    </citation>
    <scope>NUCLEOTIDE SEQUENCE [LARGE SCALE GENOMIC DNA]</scope>
    <source>
        <strain evidence="1 2">CMW 18300</strain>
    </source>
</reference>
<accession>A0ABR3W8Q9</accession>
<evidence type="ECO:0000313" key="1">
    <source>
        <dbReference type="EMBL" id="KAL1856259.1"/>
    </source>
</evidence>
<evidence type="ECO:0008006" key="3">
    <source>
        <dbReference type="Google" id="ProtNLM"/>
    </source>
</evidence>